<dbReference type="AlphaFoldDB" id="A0A1A9GG52"/>
<dbReference type="STRING" id="1300347.I601_0802"/>
<keyword evidence="2 6" id="KW-0812">Transmembrane</keyword>
<dbReference type="OrthoDB" id="9814290at2"/>
<reference evidence="8 9" key="1">
    <citation type="submission" date="2016-03" db="EMBL/GenBank/DDBJ databases">
        <title>Complete genome sequence of a soil Actinobacterium, Nocardioides dokdonensis FR1436.</title>
        <authorList>
            <person name="Kwon S.-K."/>
            <person name="Kim K."/>
            <person name="Kim J.F."/>
        </authorList>
    </citation>
    <scope>NUCLEOTIDE SEQUENCE [LARGE SCALE GENOMIC DNA]</scope>
    <source>
        <strain evidence="8 9">FR1436</strain>
    </source>
</reference>
<dbReference type="InterPro" id="IPR002541">
    <property type="entry name" value="Cyt_c_assembly"/>
</dbReference>
<dbReference type="PANTHER" id="PTHR30071">
    <property type="entry name" value="HEME EXPORTER PROTEIN C"/>
    <property type="match status" value="1"/>
</dbReference>
<keyword evidence="4 6" id="KW-1133">Transmembrane helix</keyword>
<dbReference type="Pfam" id="PF01578">
    <property type="entry name" value="Cytochrom_C_asm"/>
    <property type="match status" value="1"/>
</dbReference>
<comment type="subcellular location">
    <subcellularLocation>
        <location evidence="1">Membrane</location>
        <topology evidence="1">Multi-pass membrane protein</topology>
    </subcellularLocation>
</comment>
<feature type="domain" description="Cytochrome c assembly protein" evidence="7">
    <location>
        <begin position="111"/>
        <end position="317"/>
    </location>
</feature>
<evidence type="ECO:0000256" key="4">
    <source>
        <dbReference type="ARBA" id="ARBA00022989"/>
    </source>
</evidence>
<feature type="transmembrane region" description="Helical" evidence="6">
    <location>
        <begin position="12"/>
        <end position="30"/>
    </location>
</feature>
<feature type="transmembrane region" description="Helical" evidence="6">
    <location>
        <begin position="138"/>
        <end position="162"/>
    </location>
</feature>
<dbReference type="NCBIfam" id="TIGR03144">
    <property type="entry name" value="cytochr_II_ccsB"/>
    <property type="match status" value="1"/>
</dbReference>
<keyword evidence="3" id="KW-0201">Cytochrome c-type biogenesis</keyword>
<evidence type="ECO:0000313" key="9">
    <source>
        <dbReference type="Proteomes" id="UP000077868"/>
    </source>
</evidence>
<evidence type="ECO:0000256" key="6">
    <source>
        <dbReference type="SAM" id="Phobius"/>
    </source>
</evidence>
<evidence type="ECO:0000313" key="8">
    <source>
        <dbReference type="EMBL" id="ANH37248.1"/>
    </source>
</evidence>
<keyword evidence="5 6" id="KW-0472">Membrane</keyword>
<keyword evidence="9" id="KW-1185">Reference proteome</keyword>
<feature type="transmembrane region" description="Helical" evidence="6">
    <location>
        <begin position="81"/>
        <end position="102"/>
    </location>
</feature>
<evidence type="ECO:0000256" key="3">
    <source>
        <dbReference type="ARBA" id="ARBA00022748"/>
    </source>
</evidence>
<feature type="transmembrane region" description="Helical" evidence="6">
    <location>
        <begin position="236"/>
        <end position="254"/>
    </location>
</feature>
<feature type="transmembrane region" description="Helical" evidence="6">
    <location>
        <begin position="174"/>
        <end position="202"/>
    </location>
</feature>
<feature type="transmembrane region" description="Helical" evidence="6">
    <location>
        <begin position="114"/>
        <end position="131"/>
    </location>
</feature>
<dbReference type="InterPro" id="IPR045062">
    <property type="entry name" value="Cyt_c_biogenesis_CcsA/CcmC"/>
</dbReference>
<sequence>MTDSSWEALSQQAIAAAGVVYFLAMLAHLVEWSLLRNVPATAQAARVSAGSTGARPGSVAVAEPDRGREEGHERVLMAGRLGLLLTWLAAAVHLLGLVSRGLAADPNRVPWGNMYEFTLSGTFVVAALYLATRRRFGLAWMAPIVVTTVLVLLMVAVIWLYAPVSPLTEALNSPWLVIHVVSAVIATGAFTLGGITSALYLFKERQETRHPERTTGYLARVPATPVLDRVSYRMHAFGFPVWTFAVLITGPIWAHEAWASYWNWDPKEVWAFITWVVYAAYLHARSTAGFKGRNAAMIALVGVATLWFNFIGINFFSSTSQHSYADASSAVVSPLER</sequence>
<dbReference type="InterPro" id="IPR017562">
    <property type="entry name" value="Cyt_c_biogenesis_CcsA"/>
</dbReference>
<evidence type="ECO:0000259" key="7">
    <source>
        <dbReference type="Pfam" id="PF01578"/>
    </source>
</evidence>
<dbReference type="GO" id="GO:0020037">
    <property type="term" value="F:heme binding"/>
    <property type="evidence" value="ECO:0007669"/>
    <property type="project" value="InterPro"/>
</dbReference>
<gene>
    <name evidence="8" type="primary">ccsA_1</name>
    <name evidence="8" type="ORF">I601_0802</name>
</gene>
<organism evidence="8 9">
    <name type="scientific">Nocardioides dokdonensis FR1436</name>
    <dbReference type="NCBI Taxonomy" id="1300347"/>
    <lineage>
        <taxon>Bacteria</taxon>
        <taxon>Bacillati</taxon>
        <taxon>Actinomycetota</taxon>
        <taxon>Actinomycetes</taxon>
        <taxon>Propionibacteriales</taxon>
        <taxon>Nocardioidaceae</taxon>
        <taxon>Nocardioides</taxon>
    </lineage>
</organism>
<dbReference type="GO" id="GO:0005886">
    <property type="term" value="C:plasma membrane"/>
    <property type="evidence" value="ECO:0007669"/>
    <property type="project" value="TreeGrafter"/>
</dbReference>
<name>A0A1A9GG52_9ACTN</name>
<evidence type="ECO:0000256" key="2">
    <source>
        <dbReference type="ARBA" id="ARBA00022692"/>
    </source>
</evidence>
<protein>
    <submittedName>
        <fullName evidence="8">Cytochrome c biogenesis protein CcsA</fullName>
    </submittedName>
</protein>
<dbReference type="RefSeq" id="WP_068106725.1">
    <property type="nucleotide sequence ID" value="NZ_CP015079.1"/>
</dbReference>
<dbReference type="PATRIC" id="fig|1300347.3.peg.802"/>
<feature type="transmembrane region" description="Helical" evidence="6">
    <location>
        <begin position="296"/>
        <end position="316"/>
    </location>
</feature>
<proteinExistence type="predicted"/>
<dbReference type="Proteomes" id="UP000077868">
    <property type="component" value="Chromosome"/>
</dbReference>
<dbReference type="GO" id="GO:0017004">
    <property type="term" value="P:cytochrome complex assembly"/>
    <property type="evidence" value="ECO:0007669"/>
    <property type="project" value="UniProtKB-KW"/>
</dbReference>
<evidence type="ECO:0000256" key="5">
    <source>
        <dbReference type="ARBA" id="ARBA00023136"/>
    </source>
</evidence>
<dbReference type="KEGG" id="ndk:I601_0802"/>
<feature type="transmembrane region" description="Helical" evidence="6">
    <location>
        <begin position="269"/>
        <end position="284"/>
    </location>
</feature>
<accession>A0A1A9GG52</accession>
<dbReference type="EMBL" id="CP015079">
    <property type="protein sequence ID" value="ANH37248.1"/>
    <property type="molecule type" value="Genomic_DNA"/>
</dbReference>
<evidence type="ECO:0000256" key="1">
    <source>
        <dbReference type="ARBA" id="ARBA00004141"/>
    </source>
</evidence>
<dbReference type="PANTHER" id="PTHR30071:SF1">
    <property type="entry name" value="CYTOCHROME B_B6 PROTEIN-RELATED"/>
    <property type="match status" value="1"/>
</dbReference>